<keyword evidence="4" id="KW-1185">Reference proteome</keyword>
<dbReference type="Proteomes" id="UP001157418">
    <property type="component" value="Unassembled WGS sequence"/>
</dbReference>
<evidence type="ECO:0000313" key="4">
    <source>
        <dbReference type="Proteomes" id="UP001157418"/>
    </source>
</evidence>
<protein>
    <recommendedName>
        <fullName evidence="2">ABC transporter A family member 2/9/11 C-terminal domain-containing protein</fullName>
    </recommendedName>
</protein>
<organism evidence="3 4">
    <name type="scientific">Lactuca virosa</name>
    <dbReference type="NCBI Taxonomy" id="75947"/>
    <lineage>
        <taxon>Eukaryota</taxon>
        <taxon>Viridiplantae</taxon>
        <taxon>Streptophyta</taxon>
        <taxon>Embryophyta</taxon>
        <taxon>Tracheophyta</taxon>
        <taxon>Spermatophyta</taxon>
        <taxon>Magnoliopsida</taxon>
        <taxon>eudicotyledons</taxon>
        <taxon>Gunneridae</taxon>
        <taxon>Pentapetalae</taxon>
        <taxon>asterids</taxon>
        <taxon>campanulids</taxon>
        <taxon>Asterales</taxon>
        <taxon>Asteraceae</taxon>
        <taxon>Cichorioideae</taxon>
        <taxon>Cichorieae</taxon>
        <taxon>Lactucinae</taxon>
        <taxon>Lactuca</taxon>
    </lineage>
</organism>
<evidence type="ECO:0000256" key="1">
    <source>
        <dbReference type="SAM" id="Coils"/>
    </source>
</evidence>
<dbReference type="EMBL" id="CAKMRJ010005412">
    <property type="protein sequence ID" value="CAH1443062.1"/>
    <property type="molecule type" value="Genomic_DNA"/>
</dbReference>
<reference evidence="3 4" key="1">
    <citation type="submission" date="2022-01" db="EMBL/GenBank/DDBJ databases">
        <authorList>
            <person name="Xiong W."/>
            <person name="Schranz E."/>
        </authorList>
    </citation>
    <scope>NUCLEOTIDE SEQUENCE [LARGE SCALE GENOMIC DNA]</scope>
</reference>
<evidence type="ECO:0000313" key="3">
    <source>
        <dbReference type="EMBL" id="CAH1443062.1"/>
    </source>
</evidence>
<keyword evidence="1" id="KW-0175">Coiled coil</keyword>
<dbReference type="AlphaFoldDB" id="A0AAU9NYF7"/>
<feature type="coiled-coil region" evidence="1">
    <location>
        <begin position="44"/>
        <end position="71"/>
    </location>
</feature>
<gene>
    <name evidence="3" type="ORF">LVIROSA_LOCUS29004</name>
</gene>
<evidence type="ECO:0000259" key="2">
    <source>
        <dbReference type="Pfam" id="PF25158"/>
    </source>
</evidence>
<feature type="domain" description="ABC transporter A family member 2/9/11 C-terminal" evidence="2">
    <location>
        <begin position="219"/>
        <end position="273"/>
    </location>
</feature>
<comment type="caution">
    <text evidence="3">The sequence shown here is derived from an EMBL/GenBank/DDBJ whole genome shotgun (WGS) entry which is preliminary data.</text>
</comment>
<dbReference type="InterPro" id="IPR056788">
    <property type="entry name" value="ABCA2/9/11_C"/>
</dbReference>
<dbReference type="Pfam" id="PF25158">
    <property type="entry name" value="ABCA11_C"/>
    <property type="match status" value="1"/>
</dbReference>
<sequence length="330" mass="37934">MKLNKGLKKSETKFMTTLEEEDVHWKMDAPKENNNMTSLELHKKSHLRRKMEHVMEKLDKAKKKKNTLIRKSKVEFLNRATSKLDEQINKGSRHNMLILWKFSKACKRDNSHAYKFLKGRHKKLHKTVQQSQEQYYAARKCNHECRCQLRKQYTKQRLQQLRKNQACGREKVLKEEVNMRQIKTDKQIAKLFTKGLSKGKSEEFGISDIQLSLATLEEVFLNIAKQAEFESAAAEGRFTTLTLTSGTSLQIPIGARYIGIPETTTTENPRGVMVEVYWGQDDTGALCISGHSNETPIPSHVQLPDVFSHSSRRNFLGRSGPVHGIVINPN</sequence>
<accession>A0AAU9NYF7</accession>
<name>A0AAU9NYF7_9ASTR</name>
<proteinExistence type="predicted"/>